<dbReference type="Proteomes" id="UP000324222">
    <property type="component" value="Unassembled WGS sequence"/>
</dbReference>
<keyword evidence="2" id="KW-0472">Membrane</keyword>
<feature type="compositionally biased region" description="Low complexity" evidence="1">
    <location>
        <begin position="1"/>
        <end position="16"/>
    </location>
</feature>
<accession>A0A5B7GMI6</accession>
<evidence type="ECO:0000313" key="4">
    <source>
        <dbReference type="Proteomes" id="UP000324222"/>
    </source>
</evidence>
<reference evidence="3 4" key="1">
    <citation type="submission" date="2019-05" db="EMBL/GenBank/DDBJ databases">
        <title>Another draft genome of Portunus trituberculatus and its Hox gene families provides insights of decapod evolution.</title>
        <authorList>
            <person name="Jeong J.-H."/>
            <person name="Song I."/>
            <person name="Kim S."/>
            <person name="Choi T."/>
            <person name="Kim D."/>
            <person name="Ryu S."/>
            <person name="Kim W."/>
        </authorList>
    </citation>
    <scope>NUCLEOTIDE SEQUENCE [LARGE SCALE GENOMIC DNA]</scope>
    <source>
        <tissue evidence="3">Muscle</tissue>
    </source>
</reference>
<comment type="caution">
    <text evidence="3">The sequence shown here is derived from an EMBL/GenBank/DDBJ whole genome shotgun (WGS) entry which is preliminary data.</text>
</comment>
<feature type="transmembrane region" description="Helical" evidence="2">
    <location>
        <begin position="87"/>
        <end position="104"/>
    </location>
</feature>
<proteinExistence type="predicted"/>
<evidence type="ECO:0000313" key="3">
    <source>
        <dbReference type="EMBL" id="MPC58457.1"/>
    </source>
</evidence>
<dbReference type="AlphaFoldDB" id="A0A5B7GMI6"/>
<keyword evidence="2" id="KW-1133">Transmembrane helix</keyword>
<evidence type="ECO:0000256" key="1">
    <source>
        <dbReference type="SAM" id="MobiDB-lite"/>
    </source>
</evidence>
<sequence>MTPDPFTPHTSFPSPSLTCTAPPPATLSPSFRPSLLIIYPWWKEEKEMKEEGASESSSPRVPPPVTTPPIPLSRLSALTLFRSPRPLLYLIYLVAAVLVYLSAADVRITLPSSGCLSS</sequence>
<gene>
    <name evidence="3" type="ORF">E2C01_052462</name>
</gene>
<name>A0A5B7GMI6_PORTR</name>
<evidence type="ECO:0000256" key="2">
    <source>
        <dbReference type="SAM" id="Phobius"/>
    </source>
</evidence>
<protein>
    <submittedName>
        <fullName evidence="3">Uncharacterized protein</fullName>
    </submittedName>
</protein>
<feature type="region of interest" description="Disordered" evidence="1">
    <location>
        <begin position="1"/>
        <end position="26"/>
    </location>
</feature>
<organism evidence="3 4">
    <name type="scientific">Portunus trituberculatus</name>
    <name type="common">Swimming crab</name>
    <name type="synonym">Neptunus trituberculatus</name>
    <dbReference type="NCBI Taxonomy" id="210409"/>
    <lineage>
        <taxon>Eukaryota</taxon>
        <taxon>Metazoa</taxon>
        <taxon>Ecdysozoa</taxon>
        <taxon>Arthropoda</taxon>
        <taxon>Crustacea</taxon>
        <taxon>Multicrustacea</taxon>
        <taxon>Malacostraca</taxon>
        <taxon>Eumalacostraca</taxon>
        <taxon>Eucarida</taxon>
        <taxon>Decapoda</taxon>
        <taxon>Pleocyemata</taxon>
        <taxon>Brachyura</taxon>
        <taxon>Eubrachyura</taxon>
        <taxon>Portunoidea</taxon>
        <taxon>Portunidae</taxon>
        <taxon>Portuninae</taxon>
        <taxon>Portunus</taxon>
    </lineage>
</organism>
<keyword evidence="2" id="KW-0812">Transmembrane</keyword>
<dbReference type="EMBL" id="VSRR010015705">
    <property type="protein sequence ID" value="MPC58457.1"/>
    <property type="molecule type" value="Genomic_DNA"/>
</dbReference>
<keyword evidence="4" id="KW-1185">Reference proteome</keyword>